<dbReference type="EMBL" id="LKMD01000105">
    <property type="protein sequence ID" value="PIA93086.1"/>
    <property type="molecule type" value="Genomic_DNA"/>
</dbReference>
<dbReference type="GO" id="GO:0005768">
    <property type="term" value="C:endosome"/>
    <property type="evidence" value="ECO:0007669"/>
    <property type="project" value="TreeGrafter"/>
</dbReference>
<dbReference type="PANTHER" id="PTHR28218">
    <property type="entry name" value="VPS4-ASSOCIATED PROTEIN 1"/>
    <property type="match status" value="1"/>
</dbReference>
<dbReference type="EMBL" id="CP134187">
    <property type="protein sequence ID" value="WPB02472.1"/>
    <property type="molecule type" value="Genomic_DNA"/>
</dbReference>
<protein>
    <submittedName>
        <fullName evidence="2">Uncharacterized protein</fullName>
    </submittedName>
</protein>
<accession>A0A2G5HKJ5</accession>
<evidence type="ECO:0000313" key="2">
    <source>
        <dbReference type="EMBL" id="PIA93086.1"/>
    </source>
</evidence>
<proteinExistence type="predicted"/>
<dbReference type="GO" id="GO:0007034">
    <property type="term" value="P:vacuolar transport"/>
    <property type="evidence" value="ECO:0007669"/>
    <property type="project" value="TreeGrafter"/>
</dbReference>
<evidence type="ECO:0000256" key="1">
    <source>
        <dbReference type="SAM" id="MobiDB-lite"/>
    </source>
</evidence>
<organism evidence="2 4">
    <name type="scientific">Cercospora beticola</name>
    <name type="common">Sugarbeet leaf spot fungus</name>
    <dbReference type="NCBI Taxonomy" id="122368"/>
    <lineage>
        <taxon>Eukaryota</taxon>
        <taxon>Fungi</taxon>
        <taxon>Dikarya</taxon>
        <taxon>Ascomycota</taxon>
        <taxon>Pezizomycotina</taxon>
        <taxon>Dothideomycetes</taxon>
        <taxon>Dothideomycetidae</taxon>
        <taxon>Mycosphaerellales</taxon>
        <taxon>Mycosphaerellaceae</taxon>
        <taxon>Cercospora</taxon>
    </lineage>
</organism>
<evidence type="ECO:0000313" key="5">
    <source>
        <dbReference type="Proteomes" id="UP001302367"/>
    </source>
</evidence>
<sequence length="192" mass="22191">MSAGPTNLWHRRLVKDTDAKACWICYKPTPTVLSTPDNSDWFYICPGHLTDPKFAISKDAEDLAKKAKDAEIEKEIEAVKKEFQEKMKKKMDRQRIKEWEKEGKNVKEEQKKLDEADEKTLKEEEEKKLKELEAKKSEAGKATVTVEGPRIFELNKNFWNMRLQKKAQAAAAKRQAERLRTPGFFPSVPQGP</sequence>
<feature type="region of interest" description="Disordered" evidence="1">
    <location>
        <begin position="166"/>
        <end position="192"/>
    </location>
</feature>
<reference evidence="3 5" key="2">
    <citation type="submission" date="2023-09" db="EMBL/GenBank/DDBJ databases">
        <title>Complete-Gapless Cercospora beticola genome.</title>
        <authorList>
            <person name="Wyatt N.A."/>
            <person name="Spanner R.E."/>
            <person name="Bolton M.D."/>
        </authorList>
    </citation>
    <scope>NUCLEOTIDE SEQUENCE [LARGE SCALE GENOMIC DNA]</scope>
    <source>
        <strain evidence="3">Cb09-40</strain>
    </source>
</reference>
<evidence type="ECO:0000313" key="3">
    <source>
        <dbReference type="EMBL" id="WPB02472.1"/>
    </source>
</evidence>
<name>A0A2G5HKJ5_CERBT</name>
<dbReference type="Proteomes" id="UP001302367">
    <property type="component" value="Chromosome 4"/>
</dbReference>
<feature type="region of interest" description="Disordered" evidence="1">
    <location>
        <begin position="101"/>
        <end position="126"/>
    </location>
</feature>
<keyword evidence="5" id="KW-1185">Reference proteome</keyword>
<dbReference type="InterPro" id="IPR013640">
    <property type="entry name" value="Vfa1"/>
</dbReference>
<dbReference type="AlphaFoldDB" id="A0A2G5HKJ5"/>
<dbReference type="Proteomes" id="UP000230605">
    <property type="component" value="Chromosome 4"/>
</dbReference>
<reference evidence="2 4" key="1">
    <citation type="submission" date="2015-10" db="EMBL/GenBank/DDBJ databases">
        <title>The cercosporin biosynthetic gene cluster was horizontally transferred to several fungal lineages and shown to be expanded in Cercospora beticola based on microsynteny with recipient genomes.</title>
        <authorList>
            <person name="De Jonge R."/>
            <person name="Ebert M.K."/>
            <person name="Suttle J.C."/>
            <person name="Jurick Ii W.M."/>
            <person name="Secor G.A."/>
            <person name="Thomma B.P."/>
            <person name="Van De Peer Y."/>
            <person name="Bolton M.D."/>
        </authorList>
    </citation>
    <scope>NUCLEOTIDE SEQUENCE [LARGE SCALE GENOMIC DNA]</scope>
    <source>
        <strain evidence="2 4">09-40</strain>
    </source>
</reference>
<dbReference type="Pfam" id="PF08432">
    <property type="entry name" value="Vfa1"/>
    <property type="match status" value="1"/>
</dbReference>
<dbReference type="PANTHER" id="PTHR28218:SF1">
    <property type="entry name" value="VPS4-ASSOCIATED PROTEIN 1"/>
    <property type="match status" value="1"/>
</dbReference>
<gene>
    <name evidence="2" type="ORF">CB0940_05161</name>
    <name evidence="3" type="ORF">RHO25_007108</name>
</gene>
<dbReference type="OrthoDB" id="2158714at2759"/>
<evidence type="ECO:0000313" key="4">
    <source>
        <dbReference type="Proteomes" id="UP000230605"/>
    </source>
</evidence>